<organism evidence="1 2">
    <name type="scientific">Tanacetum coccineum</name>
    <dbReference type="NCBI Taxonomy" id="301880"/>
    <lineage>
        <taxon>Eukaryota</taxon>
        <taxon>Viridiplantae</taxon>
        <taxon>Streptophyta</taxon>
        <taxon>Embryophyta</taxon>
        <taxon>Tracheophyta</taxon>
        <taxon>Spermatophyta</taxon>
        <taxon>Magnoliopsida</taxon>
        <taxon>eudicotyledons</taxon>
        <taxon>Gunneridae</taxon>
        <taxon>Pentapetalae</taxon>
        <taxon>asterids</taxon>
        <taxon>campanulids</taxon>
        <taxon>Asterales</taxon>
        <taxon>Asteraceae</taxon>
        <taxon>Asteroideae</taxon>
        <taxon>Anthemideae</taxon>
        <taxon>Anthemidinae</taxon>
        <taxon>Tanacetum</taxon>
    </lineage>
</organism>
<gene>
    <name evidence="1" type="ORF">Tco_0922997</name>
</gene>
<dbReference type="EMBL" id="BQNB010014803">
    <property type="protein sequence ID" value="GJT32578.1"/>
    <property type="molecule type" value="Genomic_DNA"/>
</dbReference>
<name>A0ABQ5D310_9ASTR</name>
<evidence type="ECO:0000313" key="1">
    <source>
        <dbReference type="EMBL" id="GJT32578.1"/>
    </source>
</evidence>
<evidence type="ECO:0000313" key="2">
    <source>
        <dbReference type="Proteomes" id="UP001151760"/>
    </source>
</evidence>
<protein>
    <submittedName>
        <fullName evidence="1">Uncharacterized protein</fullName>
    </submittedName>
</protein>
<reference evidence="1" key="2">
    <citation type="submission" date="2022-01" db="EMBL/GenBank/DDBJ databases">
        <authorList>
            <person name="Yamashiro T."/>
            <person name="Shiraishi A."/>
            <person name="Satake H."/>
            <person name="Nakayama K."/>
        </authorList>
    </citation>
    <scope>NUCLEOTIDE SEQUENCE</scope>
</reference>
<accession>A0ABQ5D310</accession>
<proteinExistence type="predicted"/>
<comment type="caution">
    <text evidence="1">The sequence shown here is derived from an EMBL/GenBank/DDBJ whole genome shotgun (WGS) entry which is preliminary data.</text>
</comment>
<sequence>MKLILCNYDETNWQSIEADSMLAENASLKKKKMEEQFTILKKQKQIFLHELGGVVDWGEWGGERWGIQCGGMLGGVRYECGVLWVGLVEVTCPSGVTLFSDSWRN</sequence>
<keyword evidence="2" id="KW-1185">Reference proteome</keyword>
<dbReference type="Proteomes" id="UP001151760">
    <property type="component" value="Unassembled WGS sequence"/>
</dbReference>
<reference evidence="1" key="1">
    <citation type="journal article" date="2022" name="Int. J. Mol. Sci.">
        <title>Draft Genome of Tanacetum Coccineum: Genomic Comparison of Closely Related Tanacetum-Family Plants.</title>
        <authorList>
            <person name="Yamashiro T."/>
            <person name="Shiraishi A."/>
            <person name="Nakayama K."/>
            <person name="Satake H."/>
        </authorList>
    </citation>
    <scope>NUCLEOTIDE SEQUENCE</scope>
</reference>